<sequence length="90" mass="9929">MRAPRSSVHLVPGYCWLLAAITAVALPPKTLQESRVPRKQTAPVAQSDEKYADTHIHTQALYPPNFTPDFTFSLRCPLLFTMGADGHPSP</sequence>
<dbReference type="AlphaFoldDB" id="A0AA40DM68"/>
<accession>A0AA40DM68</accession>
<keyword evidence="3" id="KW-1185">Reference proteome</keyword>
<protein>
    <submittedName>
        <fullName evidence="2">Uncharacterized protein</fullName>
    </submittedName>
</protein>
<comment type="caution">
    <text evidence="2">The sequence shown here is derived from an EMBL/GenBank/DDBJ whole genome shotgun (WGS) entry which is preliminary data.</text>
</comment>
<reference evidence="2" key="1">
    <citation type="submission" date="2023-06" db="EMBL/GenBank/DDBJ databases">
        <title>Genome-scale phylogeny and comparative genomics of the fungal order Sordariales.</title>
        <authorList>
            <consortium name="Lawrence Berkeley National Laboratory"/>
            <person name="Hensen N."/>
            <person name="Bonometti L."/>
            <person name="Westerberg I."/>
            <person name="Brannstrom I.O."/>
            <person name="Guillou S."/>
            <person name="Cros-Aarteil S."/>
            <person name="Calhoun S."/>
            <person name="Haridas S."/>
            <person name="Kuo A."/>
            <person name="Mondo S."/>
            <person name="Pangilinan J."/>
            <person name="Riley R."/>
            <person name="Labutti K."/>
            <person name="Andreopoulos B."/>
            <person name="Lipzen A."/>
            <person name="Chen C."/>
            <person name="Yanf M."/>
            <person name="Daum C."/>
            <person name="Ng V."/>
            <person name="Clum A."/>
            <person name="Steindorff A."/>
            <person name="Ohm R."/>
            <person name="Martin F."/>
            <person name="Silar P."/>
            <person name="Natvig D."/>
            <person name="Lalanne C."/>
            <person name="Gautier V."/>
            <person name="Ament-Velasquez S.L."/>
            <person name="Kruys A."/>
            <person name="Hutchinson M.I."/>
            <person name="Powell A.J."/>
            <person name="Barry K."/>
            <person name="Miller A.N."/>
            <person name="Grigoriev I.V."/>
            <person name="Debuchy R."/>
            <person name="Gladieux P."/>
            <person name="Thoren M.H."/>
            <person name="Johannesson H."/>
        </authorList>
    </citation>
    <scope>NUCLEOTIDE SEQUENCE</scope>
    <source>
        <strain evidence="2">SMH4607-1</strain>
    </source>
</reference>
<organism evidence="2 3">
    <name type="scientific">Lasiosphaeris hirsuta</name>
    <dbReference type="NCBI Taxonomy" id="260670"/>
    <lineage>
        <taxon>Eukaryota</taxon>
        <taxon>Fungi</taxon>
        <taxon>Dikarya</taxon>
        <taxon>Ascomycota</taxon>
        <taxon>Pezizomycotina</taxon>
        <taxon>Sordariomycetes</taxon>
        <taxon>Sordariomycetidae</taxon>
        <taxon>Sordariales</taxon>
        <taxon>Lasiosphaeriaceae</taxon>
        <taxon>Lasiosphaeris</taxon>
    </lineage>
</organism>
<name>A0AA40DM68_9PEZI</name>
<gene>
    <name evidence="2" type="ORF">B0H67DRAFT_336364</name>
</gene>
<feature type="chain" id="PRO_5041396211" evidence="1">
    <location>
        <begin position="33"/>
        <end position="90"/>
    </location>
</feature>
<dbReference type="EMBL" id="JAUKUA010000006">
    <property type="protein sequence ID" value="KAK0708305.1"/>
    <property type="molecule type" value="Genomic_DNA"/>
</dbReference>
<evidence type="ECO:0000313" key="3">
    <source>
        <dbReference type="Proteomes" id="UP001172102"/>
    </source>
</evidence>
<feature type="signal peptide" evidence="1">
    <location>
        <begin position="1"/>
        <end position="32"/>
    </location>
</feature>
<dbReference type="Proteomes" id="UP001172102">
    <property type="component" value="Unassembled WGS sequence"/>
</dbReference>
<evidence type="ECO:0000313" key="2">
    <source>
        <dbReference type="EMBL" id="KAK0708305.1"/>
    </source>
</evidence>
<keyword evidence="1" id="KW-0732">Signal</keyword>
<proteinExistence type="predicted"/>
<evidence type="ECO:0000256" key="1">
    <source>
        <dbReference type="SAM" id="SignalP"/>
    </source>
</evidence>